<keyword evidence="4" id="KW-0378">Hydrolase</keyword>
<dbReference type="InterPro" id="IPR001563">
    <property type="entry name" value="Peptidase_S10"/>
</dbReference>
<keyword evidence="3" id="KW-0732">Signal</keyword>
<dbReference type="PROSITE" id="PS00131">
    <property type="entry name" value="CARBOXYPEPT_SER_SER"/>
    <property type="match status" value="1"/>
</dbReference>
<evidence type="ECO:0000313" key="6">
    <source>
        <dbReference type="EMBL" id="SUZ63472.1"/>
    </source>
</evidence>
<evidence type="ECO:0008006" key="7">
    <source>
        <dbReference type="Google" id="ProtNLM"/>
    </source>
</evidence>
<accession>A0A381P940</accession>
<proteinExistence type="predicted"/>
<organism evidence="6">
    <name type="scientific">marine metagenome</name>
    <dbReference type="NCBI Taxonomy" id="408172"/>
    <lineage>
        <taxon>unclassified sequences</taxon>
        <taxon>metagenomes</taxon>
        <taxon>ecological metagenomes</taxon>
    </lineage>
</organism>
<name>A0A381P940_9ZZZZ</name>
<dbReference type="Gene3D" id="3.40.50.1820">
    <property type="entry name" value="alpha/beta hydrolase"/>
    <property type="match status" value="1"/>
</dbReference>
<dbReference type="InterPro" id="IPR029058">
    <property type="entry name" value="AB_hydrolase_fold"/>
</dbReference>
<evidence type="ECO:0000256" key="1">
    <source>
        <dbReference type="ARBA" id="ARBA00022645"/>
    </source>
</evidence>
<evidence type="ECO:0000256" key="2">
    <source>
        <dbReference type="ARBA" id="ARBA00022670"/>
    </source>
</evidence>
<dbReference type="PANTHER" id="PTHR11802">
    <property type="entry name" value="SERINE PROTEASE FAMILY S10 SERINE CARBOXYPEPTIDASE"/>
    <property type="match status" value="1"/>
</dbReference>
<keyword evidence="5" id="KW-0325">Glycoprotein</keyword>
<keyword evidence="1" id="KW-0121">Carboxypeptidase</keyword>
<dbReference type="AlphaFoldDB" id="A0A381P940"/>
<sequence>MKILKSRLDHINKYTMKNNFLILTTMLIFFGVYSQERIITADTSKVTKHSTIILNKKVNYSAQIGTQPIWDVDGEVIATLHYTYYRRTDIDDNSNRPLIFSFNGGPGSASIWMHMGYTGPYNLIIDDEGYPIQPYGYKSNPYSILDVADIVFVNPINIGYSRILKKMSKKEAASKFFGVNQDAKYLAEWITTFVNRSKRWKSPKYLVGESYGGVRVMGLAHELQQNQWMYLNGVVLVSPADYELDYESGGIILPTVDFPYFTATAWYHNKLNSEFQNKSLNEVIKISEEFAYNELLPALAMGGFIDHKTKKEVAGKIEILTGIKYDEIIKNNLNISTSFFWKELLRDEGFTIGRLDSRYKGIDSKDSGNNFEYAPEMSAWDHAFTPAVNSYIKEVLKFETDIKYNTWARGELSVRPWNSDNLRIRRNFREALAENPFLNVLIQSGYYDGATTFSAAKYTIQQVDPSGKLIDRFTFKGYESGHMMYLRREDLKKSNQDLRDFILKTITKNKSAKY</sequence>
<dbReference type="Pfam" id="PF00450">
    <property type="entry name" value="Peptidase_S10"/>
    <property type="match status" value="1"/>
</dbReference>
<dbReference type="PANTHER" id="PTHR11802:SF3">
    <property type="entry name" value="RETINOID-INDUCIBLE SERINE CARBOXYPEPTIDASE"/>
    <property type="match status" value="1"/>
</dbReference>
<dbReference type="GO" id="GO:0004185">
    <property type="term" value="F:serine-type carboxypeptidase activity"/>
    <property type="evidence" value="ECO:0007669"/>
    <property type="project" value="InterPro"/>
</dbReference>
<evidence type="ECO:0000256" key="4">
    <source>
        <dbReference type="ARBA" id="ARBA00022801"/>
    </source>
</evidence>
<dbReference type="GO" id="GO:0006508">
    <property type="term" value="P:proteolysis"/>
    <property type="evidence" value="ECO:0007669"/>
    <property type="project" value="UniProtKB-KW"/>
</dbReference>
<gene>
    <name evidence="6" type="ORF">METZ01_LOCUS16326</name>
</gene>
<reference evidence="6" key="1">
    <citation type="submission" date="2018-05" db="EMBL/GenBank/DDBJ databases">
        <authorList>
            <person name="Lanie J.A."/>
            <person name="Ng W.-L."/>
            <person name="Kazmierczak K.M."/>
            <person name="Andrzejewski T.M."/>
            <person name="Davidsen T.M."/>
            <person name="Wayne K.J."/>
            <person name="Tettelin H."/>
            <person name="Glass J.I."/>
            <person name="Rusch D."/>
            <person name="Podicherti R."/>
            <person name="Tsui H.-C.T."/>
            <person name="Winkler M.E."/>
        </authorList>
    </citation>
    <scope>NUCLEOTIDE SEQUENCE</scope>
</reference>
<dbReference type="SUPFAM" id="SSF53474">
    <property type="entry name" value="alpha/beta-Hydrolases"/>
    <property type="match status" value="1"/>
</dbReference>
<dbReference type="InterPro" id="IPR018202">
    <property type="entry name" value="Ser_caboxypep_ser_AS"/>
</dbReference>
<dbReference type="EMBL" id="UINC01000916">
    <property type="protein sequence ID" value="SUZ63472.1"/>
    <property type="molecule type" value="Genomic_DNA"/>
</dbReference>
<evidence type="ECO:0000256" key="5">
    <source>
        <dbReference type="ARBA" id="ARBA00023180"/>
    </source>
</evidence>
<evidence type="ECO:0000256" key="3">
    <source>
        <dbReference type="ARBA" id="ARBA00022729"/>
    </source>
</evidence>
<keyword evidence="2" id="KW-0645">Protease</keyword>
<protein>
    <recommendedName>
        <fullName evidence="7">Carboxypeptidase</fullName>
    </recommendedName>
</protein>